<reference evidence="3 4" key="1">
    <citation type="submission" date="2018-03" db="EMBL/GenBank/DDBJ databases">
        <title>Brevisbacillus phylogenomics.</title>
        <authorList>
            <person name="Dunlap C."/>
        </authorList>
    </citation>
    <scope>NUCLEOTIDE SEQUENCE [LARGE SCALE GENOMIC DNA]</scope>
    <source>
        <strain evidence="3 4">NRRL NRS-1210</strain>
    </source>
</reference>
<name>A0A2P7UF96_9BACL</name>
<proteinExistence type="inferred from homology"/>
<dbReference type="Gene3D" id="3.40.50.720">
    <property type="entry name" value="NAD(P)-binding Rossmann-like Domain"/>
    <property type="match status" value="1"/>
</dbReference>
<dbReference type="SUPFAM" id="SSF51735">
    <property type="entry name" value="NAD(P)-binding Rossmann-fold domains"/>
    <property type="match status" value="1"/>
</dbReference>
<dbReference type="GO" id="GO:0008206">
    <property type="term" value="P:bile acid metabolic process"/>
    <property type="evidence" value="ECO:0007669"/>
    <property type="project" value="UniProtKB-ARBA"/>
</dbReference>
<comment type="caution">
    <text evidence="3">The sequence shown here is derived from an EMBL/GenBank/DDBJ whole genome shotgun (WGS) entry which is preliminary data.</text>
</comment>
<evidence type="ECO:0000256" key="2">
    <source>
        <dbReference type="ARBA" id="ARBA00023002"/>
    </source>
</evidence>
<comment type="similarity">
    <text evidence="1">Belongs to the short-chain dehydrogenases/reductases (SDR) family.</text>
</comment>
<sequence>MGNLKGKIALVTGASRGIGRGIALRLAQDGALVVVHYGRRQEEAAAVVREIEQNGGQAFAIGTDMRTLDGIRDLYTTLDEALLQRTGDHHFDILVNNAGVGQILTLEEATEESFDEVMNINVKAPFFMIQQALPRLREEGRIINLSSFVTRAASPSVFTYSISKGAVNTLTLALAKQLGSRHITVNAILPGIINTEMNAGTLQNNPNGQKYAAGLSTFNRWGEPDDVADIAAFLASSDSRWVTGQLIDASGGSHL</sequence>
<protein>
    <submittedName>
        <fullName evidence="3">Short-chain dehydrogenase</fullName>
    </submittedName>
</protein>
<dbReference type="PANTHER" id="PTHR43639:SF1">
    <property type="entry name" value="SHORT-CHAIN DEHYDROGENASE_REDUCTASE FAMILY PROTEIN"/>
    <property type="match status" value="1"/>
</dbReference>
<accession>A0A2P7UF96</accession>
<dbReference type="Proteomes" id="UP000240419">
    <property type="component" value="Unassembled WGS sequence"/>
</dbReference>
<dbReference type="InterPro" id="IPR002347">
    <property type="entry name" value="SDR_fam"/>
</dbReference>
<keyword evidence="4" id="KW-1185">Reference proteome</keyword>
<dbReference type="Pfam" id="PF13561">
    <property type="entry name" value="adh_short_C2"/>
    <property type="match status" value="1"/>
</dbReference>
<keyword evidence="2" id="KW-0560">Oxidoreductase</keyword>
<dbReference type="EMBL" id="PXZM01000071">
    <property type="protein sequence ID" value="PSJ85647.1"/>
    <property type="molecule type" value="Genomic_DNA"/>
</dbReference>
<dbReference type="AlphaFoldDB" id="A0A2P7UF96"/>
<dbReference type="InterPro" id="IPR036291">
    <property type="entry name" value="NAD(P)-bd_dom_sf"/>
</dbReference>
<evidence type="ECO:0000313" key="4">
    <source>
        <dbReference type="Proteomes" id="UP000240419"/>
    </source>
</evidence>
<organism evidence="3 4">
    <name type="scientific">Brevibacillus fortis</name>
    <dbReference type="NCBI Taxonomy" id="2126352"/>
    <lineage>
        <taxon>Bacteria</taxon>
        <taxon>Bacillati</taxon>
        <taxon>Bacillota</taxon>
        <taxon>Bacilli</taxon>
        <taxon>Bacillales</taxon>
        <taxon>Paenibacillaceae</taxon>
        <taxon>Brevibacillus</taxon>
    </lineage>
</organism>
<dbReference type="GO" id="GO:0016491">
    <property type="term" value="F:oxidoreductase activity"/>
    <property type="evidence" value="ECO:0007669"/>
    <property type="project" value="UniProtKB-KW"/>
</dbReference>
<evidence type="ECO:0000313" key="3">
    <source>
        <dbReference type="EMBL" id="PSJ85647.1"/>
    </source>
</evidence>
<dbReference type="InterPro" id="IPR020904">
    <property type="entry name" value="Sc_DH/Rdtase_CS"/>
</dbReference>
<dbReference type="PANTHER" id="PTHR43639">
    <property type="entry name" value="OXIDOREDUCTASE, SHORT-CHAIN DEHYDROGENASE/REDUCTASE FAMILY (AFU_ORTHOLOGUE AFUA_5G02870)"/>
    <property type="match status" value="1"/>
</dbReference>
<dbReference type="OrthoDB" id="9803333at2"/>
<dbReference type="FunFam" id="3.40.50.720:FF:000084">
    <property type="entry name" value="Short-chain dehydrogenase reductase"/>
    <property type="match status" value="1"/>
</dbReference>
<evidence type="ECO:0000256" key="1">
    <source>
        <dbReference type="ARBA" id="ARBA00006484"/>
    </source>
</evidence>
<dbReference type="RefSeq" id="WP_106842129.1">
    <property type="nucleotide sequence ID" value="NZ_JBCNIW010000019.1"/>
</dbReference>
<dbReference type="PRINTS" id="PR00080">
    <property type="entry name" value="SDRFAMILY"/>
</dbReference>
<dbReference type="PROSITE" id="PS00061">
    <property type="entry name" value="ADH_SHORT"/>
    <property type="match status" value="1"/>
</dbReference>
<gene>
    <name evidence="3" type="ORF">C7R93_29560</name>
</gene>
<dbReference type="PRINTS" id="PR00081">
    <property type="entry name" value="GDHRDH"/>
</dbReference>